<evidence type="ECO:0000256" key="5">
    <source>
        <dbReference type="HAMAP-Rule" id="MF_03187"/>
    </source>
</evidence>
<name>A0A1B2JFT9_PICPA</name>
<dbReference type="GO" id="GO:0032259">
    <property type="term" value="P:methylation"/>
    <property type="evidence" value="ECO:0007669"/>
    <property type="project" value="UniProtKB-KW"/>
</dbReference>
<comment type="similarity">
    <text evidence="5">Belongs to the class I-like SAM-binding methyltransferase superfamily. EFM5 family.</text>
</comment>
<reference evidence="7 8" key="1">
    <citation type="submission" date="2016-02" db="EMBL/GenBank/DDBJ databases">
        <title>Comparative genomic and transcriptomic foundation for Pichia pastoris.</title>
        <authorList>
            <person name="Love K.R."/>
            <person name="Shah K.A."/>
            <person name="Whittaker C.A."/>
            <person name="Wu J."/>
            <person name="Bartlett M.C."/>
            <person name="Ma D."/>
            <person name="Leeson R.L."/>
            <person name="Priest M."/>
            <person name="Young S.K."/>
            <person name="Love J.C."/>
        </authorList>
    </citation>
    <scope>NUCLEOTIDE SEQUENCE [LARGE SCALE GENOMIC DNA]</scope>
    <source>
        <strain evidence="7 8">ATCC 28485</strain>
    </source>
</reference>
<evidence type="ECO:0000256" key="4">
    <source>
        <dbReference type="ARBA" id="ARBA00022679"/>
    </source>
</evidence>
<proteinExistence type="inferred from homology"/>
<evidence type="ECO:0000256" key="2">
    <source>
        <dbReference type="ARBA" id="ARBA00022490"/>
    </source>
</evidence>
<dbReference type="PANTHER" id="PTHR13200">
    <property type="entry name" value="EEF1A LYSINE METHYLTRANSFERASE 1"/>
    <property type="match status" value="1"/>
</dbReference>
<comment type="subcellular location">
    <subcellularLocation>
        <location evidence="1 5">Cytoplasm</location>
    </subcellularLocation>
</comment>
<evidence type="ECO:0000313" key="7">
    <source>
        <dbReference type="EMBL" id="ANZ76900.1"/>
    </source>
</evidence>
<keyword evidence="8" id="KW-1185">Reference proteome</keyword>
<dbReference type="EMBL" id="CP014586">
    <property type="protein sequence ID" value="ANZ76900.1"/>
    <property type="molecule type" value="Genomic_DNA"/>
</dbReference>
<dbReference type="AlphaFoldDB" id="A0A1B2JFT9"/>
<dbReference type="HAMAP" id="MF_03187">
    <property type="entry name" value="Methyltr_EFM5"/>
    <property type="match status" value="1"/>
</dbReference>
<dbReference type="InterPro" id="IPR019369">
    <property type="entry name" value="Efm5/EEF1AKMT1"/>
</dbReference>
<sequence>MDFDDLQLSASTLAALQEFKQEEEGRRKQFEELSNSAQADYDKMKAAEEDPEKAKEIFSIDNFQEDWGLSQFWYADSTADTYARILFDGADADTVICVVSAPSVYSAMRKIPKSSWPTEHVYLLEYDIRFKILAGDEHFFFFDYKAPENLPPILLGKIDRLLIDPPFLGEDCQVRCALTTRALLSGKASDKLISSTGQVTAKVMKKIYPECSITDFEPEHKNGLSNEFSCYASFECDAWKFVT</sequence>
<evidence type="ECO:0000313" key="8">
    <source>
        <dbReference type="Proteomes" id="UP000094565"/>
    </source>
</evidence>
<keyword evidence="4 5" id="KW-0808">Transferase</keyword>
<dbReference type="Proteomes" id="UP000094565">
    <property type="component" value="Chromosome 3"/>
</dbReference>
<accession>A0A1B2JFT9</accession>
<dbReference type="PANTHER" id="PTHR13200:SF0">
    <property type="entry name" value="EEF1A LYSINE METHYLTRANSFERASE 1"/>
    <property type="match status" value="1"/>
</dbReference>
<dbReference type="OrthoDB" id="206354at2759"/>
<keyword evidence="3 5" id="KW-0489">Methyltransferase</keyword>
<dbReference type="GO" id="GO:0005737">
    <property type="term" value="C:cytoplasm"/>
    <property type="evidence" value="ECO:0007669"/>
    <property type="project" value="UniProtKB-SubCell"/>
</dbReference>
<keyword evidence="2 5" id="KW-0963">Cytoplasm</keyword>
<evidence type="ECO:0000256" key="1">
    <source>
        <dbReference type="ARBA" id="ARBA00004496"/>
    </source>
</evidence>
<evidence type="ECO:0000256" key="6">
    <source>
        <dbReference type="SAM" id="MobiDB-lite"/>
    </source>
</evidence>
<feature type="region of interest" description="Disordered" evidence="6">
    <location>
        <begin position="25"/>
        <end position="45"/>
    </location>
</feature>
<evidence type="ECO:0000256" key="3">
    <source>
        <dbReference type="ARBA" id="ARBA00022603"/>
    </source>
</evidence>
<comment type="function">
    <text evidence="5">S-adenosyl-L-methionine-dependent protein-lysine N-methyltransferase that trimethylates elongation factor 1-alpha at 'Lys-79'.</text>
</comment>
<dbReference type="InterPro" id="IPR041370">
    <property type="entry name" value="Mlase_EEF1AKMT1/ZCCHC4"/>
</dbReference>
<dbReference type="Pfam" id="PF10237">
    <property type="entry name" value="N6-adenineMlase"/>
    <property type="match status" value="1"/>
</dbReference>
<dbReference type="GO" id="GO:0016279">
    <property type="term" value="F:protein-lysine N-methyltransferase activity"/>
    <property type="evidence" value="ECO:0007669"/>
    <property type="project" value="UniProtKB-UniRule"/>
</dbReference>
<protein>
    <recommendedName>
        <fullName evidence="5">Protein-lysine N-methyltransferase EFM5</fullName>
        <ecNumber evidence="5">2.1.1.-</ecNumber>
    </recommendedName>
    <alternativeName>
        <fullName evidence="5">Elongation factor methyltransferase 5</fullName>
    </alternativeName>
</protein>
<dbReference type="EC" id="2.1.1.-" evidence="5"/>
<organism evidence="7 8">
    <name type="scientific">Komagataella pastoris</name>
    <name type="common">Yeast</name>
    <name type="synonym">Pichia pastoris</name>
    <dbReference type="NCBI Taxonomy" id="4922"/>
    <lineage>
        <taxon>Eukaryota</taxon>
        <taxon>Fungi</taxon>
        <taxon>Dikarya</taxon>
        <taxon>Ascomycota</taxon>
        <taxon>Saccharomycotina</taxon>
        <taxon>Pichiomycetes</taxon>
        <taxon>Pichiales</taxon>
        <taxon>Pichiaceae</taxon>
        <taxon>Komagataella</taxon>
    </lineage>
</organism>
<gene>
    <name evidence="7" type="primary">YGR001C</name>
    <name evidence="5" type="synonym">EFM5</name>
    <name evidence="7" type="ORF">ATY40_BA7504168</name>
</gene>